<dbReference type="AlphaFoldDB" id="A0A016W474"/>
<reference evidence="3" key="1">
    <citation type="journal article" date="2015" name="Nat. Genet.">
        <title>The genome and transcriptome of the zoonotic hookworm Ancylostoma ceylanicum identify infection-specific gene families.</title>
        <authorList>
            <person name="Schwarz E.M."/>
            <person name="Hu Y."/>
            <person name="Antoshechkin I."/>
            <person name="Miller M.M."/>
            <person name="Sternberg P.W."/>
            <person name="Aroian R.V."/>
        </authorList>
    </citation>
    <scope>NUCLEOTIDE SEQUENCE</scope>
    <source>
        <strain evidence="3">HY135</strain>
    </source>
</reference>
<evidence type="ECO:0000313" key="2">
    <source>
        <dbReference type="EMBL" id="EYC34396.1"/>
    </source>
</evidence>
<comment type="caution">
    <text evidence="2">The sequence shown here is derived from an EMBL/GenBank/DDBJ whole genome shotgun (WGS) entry which is preliminary data.</text>
</comment>
<organism evidence="2 3">
    <name type="scientific">Ancylostoma ceylanicum</name>
    <dbReference type="NCBI Taxonomy" id="53326"/>
    <lineage>
        <taxon>Eukaryota</taxon>
        <taxon>Metazoa</taxon>
        <taxon>Ecdysozoa</taxon>
        <taxon>Nematoda</taxon>
        <taxon>Chromadorea</taxon>
        <taxon>Rhabditida</taxon>
        <taxon>Rhabditina</taxon>
        <taxon>Rhabditomorpha</taxon>
        <taxon>Strongyloidea</taxon>
        <taxon>Ancylostomatidae</taxon>
        <taxon>Ancylostomatinae</taxon>
        <taxon>Ancylostoma</taxon>
    </lineage>
</organism>
<evidence type="ECO:0000256" key="1">
    <source>
        <dbReference type="SAM" id="MobiDB-lite"/>
    </source>
</evidence>
<feature type="region of interest" description="Disordered" evidence="1">
    <location>
        <begin position="1"/>
        <end position="23"/>
    </location>
</feature>
<keyword evidence="3" id="KW-1185">Reference proteome</keyword>
<gene>
    <name evidence="2" type="primary">Acey_s0001.g391</name>
    <name evidence="2" type="ORF">Y032_0001g391</name>
</gene>
<dbReference type="Proteomes" id="UP000024635">
    <property type="component" value="Unassembled WGS sequence"/>
</dbReference>
<proteinExistence type="predicted"/>
<accession>A0A016W474</accession>
<evidence type="ECO:0000313" key="3">
    <source>
        <dbReference type="Proteomes" id="UP000024635"/>
    </source>
</evidence>
<protein>
    <submittedName>
        <fullName evidence="2">Uncharacterized protein</fullName>
    </submittedName>
</protein>
<name>A0A016W474_9BILA</name>
<sequence length="73" mass="8501">MPSPIDHRGNSTTSKRDDDENERRVVMTHFVYKARSILSAIQTQSHAFAYLEAPSHRGLPDEKRRLFRKRGAY</sequence>
<dbReference type="EMBL" id="JARK01001337">
    <property type="protein sequence ID" value="EYC34396.1"/>
    <property type="molecule type" value="Genomic_DNA"/>
</dbReference>